<comment type="caution">
    <text evidence="1">The sequence shown here is derived from an EMBL/GenBank/DDBJ whole genome shotgun (WGS) entry which is preliminary data.</text>
</comment>
<evidence type="ECO:0000313" key="2">
    <source>
        <dbReference type="Proteomes" id="UP001498398"/>
    </source>
</evidence>
<sequence>MNYDCNNALQYNVFKWIFIPWLQAELDSYVDLINTTKRHAQRNKILPHGPPDDIDEHPYLYNALDFRVPINPNADYIKEAEQLYAPPDHPVFDLVPPEFAHWASMYYTQIGQPSITRNNVWNIYEQLLEKFENNVPLIASWHFQGYYDDREEFVNEVQQALQVNVDTIVDDLIPLRYDDEAGYMGGCKRWSWSRN</sequence>
<protein>
    <submittedName>
        <fullName evidence="1">Uncharacterized protein</fullName>
    </submittedName>
</protein>
<dbReference type="EMBL" id="JBANRG010000096">
    <property type="protein sequence ID" value="KAK7436254.1"/>
    <property type="molecule type" value="Genomic_DNA"/>
</dbReference>
<reference evidence="1 2" key="1">
    <citation type="submission" date="2024-01" db="EMBL/GenBank/DDBJ databases">
        <title>A draft genome for the cacao thread blight pathogen Marasmiellus scandens.</title>
        <authorList>
            <person name="Baruah I.K."/>
            <person name="Leung J."/>
            <person name="Bukari Y."/>
            <person name="Amoako-Attah I."/>
            <person name="Meinhardt L.W."/>
            <person name="Bailey B.A."/>
            <person name="Cohen S.P."/>
        </authorList>
    </citation>
    <scope>NUCLEOTIDE SEQUENCE [LARGE SCALE GENOMIC DNA]</scope>
    <source>
        <strain evidence="1 2">GH-19</strain>
    </source>
</reference>
<name>A0ABR1ILV9_9AGAR</name>
<gene>
    <name evidence="1" type="ORF">VKT23_019218</name>
</gene>
<evidence type="ECO:0000313" key="1">
    <source>
        <dbReference type="EMBL" id="KAK7436254.1"/>
    </source>
</evidence>
<keyword evidence="2" id="KW-1185">Reference proteome</keyword>
<proteinExistence type="predicted"/>
<organism evidence="1 2">
    <name type="scientific">Marasmiellus scandens</name>
    <dbReference type="NCBI Taxonomy" id="2682957"/>
    <lineage>
        <taxon>Eukaryota</taxon>
        <taxon>Fungi</taxon>
        <taxon>Dikarya</taxon>
        <taxon>Basidiomycota</taxon>
        <taxon>Agaricomycotina</taxon>
        <taxon>Agaricomycetes</taxon>
        <taxon>Agaricomycetidae</taxon>
        <taxon>Agaricales</taxon>
        <taxon>Marasmiineae</taxon>
        <taxon>Omphalotaceae</taxon>
        <taxon>Marasmiellus</taxon>
    </lineage>
</organism>
<dbReference type="Proteomes" id="UP001498398">
    <property type="component" value="Unassembled WGS sequence"/>
</dbReference>
<accession>A0ABR1ILV9</accession>